<reference evidence="1" key="1">
    <citation type="submission" date="2014-11" db="EMBL/GenBank/DDBJ databases">
        <authorList>
            <person name="Amaro Gonzalez C."/>
        </authorList>
    </citation>
    <scope>NUCLEOTIDE SEQUENCE</scope>
</reference>
<dbReference type="EMBL" id="GBXM01040653">
    <property type="protein sequence ID" value="JAH67924.1"/>
    <property type="molecule type" value="Transcribed_RNA"/>
</dbReference>
<accession>A0A0E9UPY6</accession>
<name>A0A0E9UPY6_ANGAN</name>
<organism evidence="1">
    <name type="scientific">Anguilla anguilla</name>
    <name type="common">European freshwater eel</name>
    <name type="synonym">Muraena anguilla</name>
    <dbReference type="NCBI Taxonomy" id="7936"/>
    <lineage>
        <taxon>Eukaryota</taxon>
        <taxon>Metazoa</taxon>
        <taxon>Chordata</taxon>
        <taxon>Craniata</taxon>
        <taxon>Vertebrata</taxon>
        <taxon>Euteleostomi</taxon>
        <taxon>Actinopterygii</taxon>
        <taxon>Neopterygii</taxon>
        <taxon>Teleostei</taxon>
        <taxon>Anguilliformes</taxon>
        <taxon>Anguillidae</taxon>
        <taxon>Anguilla</taxon>
    </lineage>
</organism>
<evidence type="ECO:0000313" key="1">
    <source>
        <dbReference type="EMBL" id="JAH67924.1"/>
    </source>
</evidence>
<reference evidence="1" key="2">
    <citation type="journal article" date="2015" name="Fish Shellfish Immunol.">
        <title>Early steps in the European eel (Anguilla anguilla)-Vibrio vulnificus interaction in the gills: Role of the RtxA13 toxin.</title>
        <authorList>
            <person name="Callol A."/>
            <person name="Pajuelo D."/>
            <person name="Ebbesson L."/>
            <person name="Teles M."/>
            <person name="MacKenzie S."/>
            <person name="Amaro C."/>
        </authorList>
    </citation>
    <scope>NUCLEOTIDE SEQUENCE</scope>
</reference>
<protein>
    <submittedName>
        <fullName evidence="1">Uncharacterized protein</fullName>
    </submittedName>
</protein>
<proteinExistence type="predicted"/>
<dbReference type="AlphaFoldDB" id="A0A0E9UPY6"/>
<sequence length="16" mass="1977">MRNIKQTFKAIYQAKH</sequence>